<reference evidence="1" key="1">
    <citation type="submission" date="2021-06" db="EMBL/GenBank/DDBJ databases">
        <authorList>
            <person name="Kallberg Y."/>
            <person name="Tangrot J."/>
            <person name="Rosling A."/>
        </authorList>
    </citation>
    <scope>NUCLEOTIDE SEQUENCE</scope>
    <source>
        <strain evidence="1">28 12/20/2015</strain>
    </source>
</reference>
<organism evidence="1 2">
    <name type="scientific">Cetraspora pellucida</name>
    <dbReference type="NCBI Taxonomy" id="1433469"/>
    <lineage>
        <taxon>Eukaryota</taxon>
        <taxon>Fungi</taxon>
        <taxon>Fungi incertae sedis</taxon>
        <taxon>Mucoromycota</taxon>
        <taxon>Glomeromycotina</taxon>
        <taxon>Glomeromycetes</taxon>
        <taxon>Diversisporales</taxon>
        <taxon>Gigasporaceae</taxon>
        <taxon>Cetraspora</taxon>
    </lineage>
</organism>
<evidence type="ECO:0000313" key="1">
    <source>
        <dbReference type="EMBL" id="CAG8792337.1"/>
    </source>
</evidence>
<accession>A0ACA9RGB0</accession>
<comment type="caution">
    <text evidence="1">The sequence shown here is derived from an EMBL/GenBank/DDBJ whole genome shotgun (WGS) entry which is preliminary data.</text>
</comment>
<gene>
    <name evidence="1" type="ORF">SPELUC_LOCUS17345</name>
</gene>
<protein>
    <submittedName>
        <fullName evidence="1">11516_t:CDS:1</fullName>
    </submittedName>
</protein>
<dbReference type="Proteomes" id="UP000789366">
    <property type="component" value="Unassembled WGS sequence"/>
</dbReference>
<proteinExistence type="predicted"/>
<keyword evidence="2" id="KW-1185">Reference proteome</keyword>
<name>A0ACA9RGB0_9GLOM</name>
<dbReference type="EMBL" id="CAJVPW010070421">
    <property type="protein sequence ID" value="CAG8792337.1"/>
    <property type="molecule type" value="Genomic_DNA"/>
</dbReference>
<sequence>MLEDNTSDINSQMLYETNITSSPISSSQSSNKKRNKKSPVWPYFKFDLPAHLGKPVCKKCNDVFLTNTRVSTLRRHLSKHNIIVPARRQTILRFLRTDPHNDED</sequence>
<evidence type="ECO:0000313" key="2">
    <source>
        <dbReference type="Proteomes" id="UP000789366"/>
    </source>
</evidence>